<proteinExistence type="predicted"/>
<dbReference type="KEGG" id="vg:10327960"/>
<reference evidence="2 3" key="1">
    <citation type="journal article" date="2010" name="Environ. Microbiol.">
        <title>Genomic analysis of oceanic cyanobacterial myoviruses compared with T4-like myoviruses from diverse hosts and environments.</title>
        <authorList>
            <person name="Sullivan M.B."/>
            <person name="Huang K.H."/>
            <person name="Ignacio-Espinoza J.C."/>
            <person name="Berlin A.M."/>
            <person name="Kelly L."/>
            <person name="Weigele P.R."/>
            <person name="DeFrancesco A.S."/>
            <person name="Kern S.E."/>
            <person name="Thompson L.R."/>
            <person name="Young S."/>
            <person name="Yandava C."/>
            <person name="Fu R."/>
            <person name="Krastins B."/>
            <person name="Chase M."/>
            <person name="Sarracino D."/>
            <person name="Osburne M.S."/>
            <person name="Henn M.R."/>
            <person name="Chisholm S.W."/>
        </authorList>
    </citation>
    <scope>NUCLEOTIDE SEQUENCE [LARGE SCALE GENOMIC DNA]</scope>
    <source>
        <strain evidence="2">M4-259</strain>
    </source>
</reference>
<keyword evidence="3" id="KW-1185">Reference proteome</keyword>
<organism evidence="2 3">
    <name type="scientific">Prochlorococcus phage P-HM2</name>
    <dbReference type="NCBI Taxonomy" id="445696"/>
    <lineage>
        <taxon>Viruses</taxon>
        <taxon>Duplodnaviria</taxon>
        <taxon>Heunggongvirae</taxon>
        <taxon>Uroviricota</taxon>
        <taxon>Caudoviricetes</taxon>
        <taxon>Eurybiavirus</taxon>
        <taxon>Eurybiavirus PHM2</taxon>
    </lineage>
</organism>
<evidence type="ECO:0000256" key="1">
    <source>
        <dbReference type="SAM" id="Coils"/>
    </source>
</evidence>
<keyword evidence="1" id="KW-0175">Coiled coil</keyword>
<gene>
    <name evidence="2" type="ORF">PHM2_089</name>
</gene>
<sequence>MEEIELIPVEGHTALGRDPASNAILNTDTSQYDAYIKARKKAKEKDRSLQDLKDEVAELKALVKDLVRKEDK</sequence>
<dbReference type="GeneID" id="10327960"/>
<dbReference type="RefSeq" id="YP_004323458.1">
    <property type="nucleotide sequence ID" value="NC_015284.1"/>
</dbReference>
<dbReference type="EMBL" id="GU075905">
    <property type="protein sequence ID" value="ADO99867.1"/>
    <property type="molecule type" value="Genomic_DNA"/>
</dbReference>
<name>E3SST9_9CAUD</name>
<dbReference type="OrthoDB" id="25834at10239"/>
<protein>
    <submittedName>
        <fullName evidence="2">Uncharacterized protein</fullName>
    </submittedName>
</protein>
<accession>E3SST9</accession>
<evidence type="ECO:0000313" key="3">
    <source>
        <dbReference type="Proteomes" id="UP000006538"/>
    </source>
</evidence>
<dbReference type="Proteomes" id="UP000006538">
    <property type="component" value="Segment"/>
</dbReference>
<evidence type="ECO:0000313" key="2">
    <source>
        <dbReference type="EMBL" id="ADO99867.1"/>
    </source>
</evidence>
<feature type="coiled-coil region" evidence="1">
    <location>
        <begin position="35"/>
        <end position="72"/>
    </location>
</feature>